<feature type="chain" id="PRO_5021778493" description="DUF4185 domain-containing protein" evidence="1">
    <location>
        <begin position="26"/>
        <end position="370"/>
    </location>
</feature>
<protein>
    <recommendedName>
        <fullName evidence="4">DUF4185 domain-containing protein</fullName>
    </recommendedName>
</protein>
<sequence>MIEGKKSLFPAVCMAILLSSLVLLSSCQPKEEAQKVHADESYNTLFTRSGDGLTGADGTYSVLLPDGRTLWIFGDTFLGTVNPDSTRKRTDPMYIRNAFVVQDGMELTTLYNGDPAEFNSIMIPPEVVNSGGAFGEDSLWYWPGDAFVDDQTLNVFVSKFSQDGDGMWDFGWKGAAVVRFSLPDFKQTEIIEIPAEKLDGIHFGHAVFEDSLHTYIYGLRDGKPYAARFTGREAEAEWEYFSDGQWVPDVTLATPVLDTDGSEQFSVIELEGVYYLITQRGGFSNEVWAYHASQPYGWSSNDGKRLFTIEIPFDNTNLFTYNALAHPQFINDRGEILISYNMNSHRLQDHFENAHIYKPRFMRVPTHQLK</sequence>
<reference evidence="2 3" key="1">
    <citation type="submission" date="2017-05" db="EMBL/GenBank/DDBJ databases">
        <authorList>
            <person name="Varghese N."/>
            <person name="Submissions S."/>
        </authorList>
    </citation>
    <scope>NUCLEOTIDE SEQUENCE [LARGE SCALE GENOMIC DNA]</scope>
    <source>
        <strain evidence="2 3">DSM 21985</strain>
    </source>
</reference>
<keyword evidence="1" id="KW-0732">Signal</keyword>
<name>A0A521F0R2_9BACT</name>
<dbReference type="Proteomes" id="UP000317557">
    <property type="component" value="Unassembled WGS sequence"/>
</dbReference>
<evidence type="ECO:0000313" key="2">
    <source>
        <dbReference type="EMBL" id="SMO89040.1"/>
    </source>
</evidence>
<gene>
    <name evidence="2" type="ORF">SAMN06265219_11449</name>
</gene>
<keyword evidence="3" id="KW-1185">Reference proteome</keyword>
<dbReference type="AlphaFoldDB" id="A0A521F0R2"/>
<accession>A0A521F0R2</accession>
<dbReference type="EMBL" id="FXTP01000014">
    <property type="protein sequence ID" value="SMO89040.1"/>
    <property type="molecule type" value="Genomic_DNA"/>
</dbReference>
<organism evidence="2 3">
    <name type="scientific">Gracilimonas mengyeensis</name>
    <dbReference type="NCBI Taxonomy" id="1302730"/>
    <lineage>
        <taxon>Bacteria</taxon>
        <taxon>Pseudomonadati</taxon>
        <taxon>Balneolota</taxon>
        <taxon>Balneolia</taxon>
        <taxon>Balneolales</taxon>
        <taxon>Balneolaceae</taxon>
        <taxon>Gracilimonas</taxon>
    </lineage>
</organism>
<dbReference type="RefSeq" id="WP_142455507.1">
    <property type="nucleotide sequence ID" value="NZ_FXTP01000014.1"/>
</dbReference>
<feature type="signal peptide" evidence="1">
    <location>
        <begin position="1"/>
        <end position="25"/>
    </location>
</feature>
<dbReference type="PROSITE" id="PS51257">
    <property type="entry name" value="PROKAR_LIPOPROTEIN"/>
    <property type="match status" value="1"/>
</dbReference>
<evidence type="ECO:0008006" key="4">
    <source>
        <dbReference type="Google" id="ProtNLM"/>
    </source>
</evidence>
<evidence type="ECO:0000256" key="1">
    <source>
        <dbReference type="SAM" id="SignalP"/>
    </source>
</evidence>
<evidence type="ECO:0000313" key="3">
    <source>
        <dbReference type="Proteomes" id="UP000317557"/>
    </source>
</evidence>
<proteinExistence type="predicted"/>
<dbReference type="OrthoDB" id="9765957at2"/>